<dbReference type="STRING" id="29343.CCDG5_1505"/>
<dbReference type="InterPro" id="IPR036390">
    <property type="entry name" value="WH_DNA-bd_sf"/>
</dbReference>
<dbReference type="InterPro" id="IPR036388">
    <property type="entry name" value="WH-like_DNA-bd_sf"/>
</dbReference>
<evidence type="ECO:0000313" key="2">
    <source>
        <dbReference type="EMBL" id="CDZ24615.1"/>
    </source>
</evidence>
<evidence type="ECO:0000259" key="1">
    <source>
        <dbReference type="Pfam" id="PF03551"/>
    </source>
</evidence>
<gene>
    <name evidence="2" type="ORF">CCDG5_1505</name>
</gene>
<dbReference type="Proteomes" id="UP000032431">
    <property type="component" value="Chromosome I"/>
</dbReference>
<dbReference type="Gene3D" id="1.10.10.10">
    <property type="entry name" value="Winged helix-like DNA-binding domain superfamily/Winged helix DNA-binding domain"/>
    <property type="match status" value="1"/>
</dbReference>
<dbReference type="PANTHER" id="PTHR33169">
    <property type="entry name" value="PADR-FAMILY TRANSCRIPTIONAL REGULATOR"/>
    <property type="match status" value="1"/>
</dbReference>
<dbReference type="EMBL" id="LM995447">
    <property type="protein sequence ID" value="CDZ24615.1"/>
    <property type="molecule type" value="Genomic_DNA"/>
</dbReference>
<dbReference type="PANTHER" id="PTHR33169:SF25">
    <property type="entry name" value="DNA-BINDING PROTEIN YIZB-RELATED"/>
    <property type="match status" value="1"/>
</dbReference>
<dbReference type="InterPro" id="IPR005149">
    <property type="entry name" value="Tscrpt_reg_PadR_N"/>
</dbReference>
<keyword evidence="3" id="KW-1185">Reference proteome</keyword>
<organism evidence="2 3">
    <name type="scientific">[Clostridium] cellulosi</name>
    <dbReference type="NCBI Taxonomy" id="29343"/>
    <lineage>
        <taxon>Bacteria</taxon>
        <taxon>Bacillati</taxon>
        <taxon>Bacillota</taxon>
        <taxon>Clostridia</taxon>
        <taxon>Eubacteriales</taxon>
        <taxon>Oscillospiraceae</taxon>
        <taxon>Oscillospiraceae incertae sedis</taxon>
    </lineage>
</organism>
<dbReference type="InterPro" id="IPR052509">
    <property type="entry name" value="Metal_resp_DNA-bind_regulator"/>
</dbReference>
<evidence type="ECO:0000313" key="3">
    <source>
        <dbReference type="Proteomes" id="UP000032431"/>
    </source>
</evidence>
<proteinExistence type="predicted"/>
<name>A0A078KTV6_9FIRM</name>
<dbReference type="Pfam" id="PF03551">
    <property type="entry name" value="PadR"/>
    <property type="match status" value="1"/>
</dbReference>
<accession>A0A078KTV6</accession>
<dbReference type="KEGG" id="ccel:CCDG5_1505"/>
<protein>
    <submittedName>
        <fullName evidence="2">PadR family transcriptional regulator</fullName>
    </submittedName>
</protein>
<dbReference type="HOGENOM" id="CLU_063440_3_1_9"/>
<feature type="domain" description="Transcription regulator PadR N-terminal" evidence="1">
    <location>
        <begin position="15"/>
        <end position="85"/>
    </location>
</feature>
<sequence>MIPSQMLKGVLEGCILEIIRKQETYAYEISKQLERYGFGEISEGTIYPIILRLQKSELVKATLQDSNSGPKRKYYHLTEKGVISLSEFKVNWQELDHAVNQLFMGGKEHE</sequence>
<dbReference type="OrthoDB" id="9808017at2"/>
<dbReference type="PATRIC" id="fig|29343.3.peg.1587"/>
<reference evidence="3" key="1">
    <citation type="submission" date="2014-07" db="EMBL/GenBank/DDBJ databases">
        <authorList>
            <person name="Wibberg D."/>
        </authorList>
    </citation>
    <scope>NUCLEOTIDE SEQUENCE [LARGE SCALE GENOMIC DNA]</scope>
    <source>
        <strain evidence="3">DG5</strain>
    </source>
</reference>
<dbReference type="AlphaFoldDB" id="A0A078KTV6"/>
<dbReference type="SUPFAM" id="SSF46785">
    <property type="entry name" value="Winged helix' DNA-binding domain"/>
    <property type="match status" value="1"/>
</dbReference>